<protein>
    <recommendedName>
        <fullName evidence="3">Calmodulin-lysine N-methyltransferase</fullName>
    </recommendedName>
</protein>
<dbReference type="SUPFAM" id="SSF53335">
    <property type="entry name" value="S-adenosyl-L-methionine-dependent methyltransferases"/>
    <property type="match status" value="1"/>
</dbReference>
<proteinExistence type="predicted"/>
<evidence type="ECO:0000313" key="2">
    <source>
        <dbReference type="Proteomes" id="UP001054902"/>
    </source>
</evidence>
<gene>
    <name evidence="1" type="ORF">CTEN210_14612</name>
</gene>
<name>A0AAD3D5B5_9STRA</name>
<comment type="caution">
    <text evidence="1">The sequence shown here is derived from an EMBL/GenBank/DDBJ whole genome shotgun (WGS) entry which is preliminary data.</text>
</comment>
<dbReference type="Gene3D" id="3.40.50.150">
    <property type="entry name" value="Vaccinia Virus protein VP39"/>
    <property type="match status" value="1"/>
</dbReference>
<organism evidence="1 2">
    <name type="scientific">Chaetoceros tenuissimus</name>
    <dbReference type="NCBI Taxonomy" id="426638"/>
    <lineage>
        <taxon>Eukaryota</taxon>
        <taxon>Sar</taxon>
        <taxon>Stramenopiles</taxon>
        <taxon>Ochrophyta</taxon>
        <taxon>Bacillariophyta</taxon>
        <taxon>Coscinodiscophyceae</taxon>
        <taxon>Chaetocerotophycidae</taxon>
        <taxon>Chaetocerotales</taxon>
        <taxon>Chaetocerotaceae</taxon>
        <taxon>Chaetoceros</taxon>
    </lineage>
</organism>
<dbReference type="PANTHER" id="PTHR14614">
    <property type="entry name" value="HEPATOCELLULAR CARCINOMA-ASSOCIATED ANTIGEN"/>
    <property type="match status" value="1"/>
</dbReference>
<dbReference type="InterPro" id="IPR019410">
    <property type="entry name" value="Methyltransf_16"/>
</dbReference>
<dbReference type="AlphaFoldDB" id="A0AAD3D5B5"/>
<keyword evidence="2" id="KW-1185">Reference proteome</keyword>
<dbReference type="Proteomes" id="UP001054902">
    <property type="component" value="Unassembled WGS sequence"/>
</dbReference>
<evidence type="ECO:0000313" key="1">
    <source>
        <dbReference type="EMBL" id="GFH58136.1"/>
    </source>
</evidence>
<evidence type="ECO:0008006" key="3">
    <source>
        <dbReference type="Google" id="ProtNLM"/>
    </source>
</evidence>
<accession>A0AAD3D5B5</accession>
<dbReference type="Pfam" id="PF10294">
    <property type="entry name" value="Methyltransf_16"/>
    <property type="match status" value="1"/>
</dbReference>
<reference evidence="1 2" key="1">
    <citation type="journal article" date="2021" name="Sci. Rep.">
        <title>The genome of the diatom Chaetoceros tenuissimus carries an ancient integrated fragment of an extant virus.</title>
        <authorList>
            <person name="Hongo Y."/>
            <person name="Kimura K."/>
            <person name="Takaki Y."/>
            <person name="Yoshida Y."/>
            <person name="Baba S."/>
            <person name="Kobayashi G."/>
            <person name="Nagasaki K."/>
            <person name="Hano T."/>
            <person name="Tomaru Y."/>
        </authorList>
    </citation>
    <scope>NUCLEOTIDE SEQUENCE [LARGE SCALE GENOMIC DNA]</scope>
    <source>
        <strain evidence="1 2">NIES-3715</strain>
    </source>
</reference>
<dbReference type="InterPro" id="IPR029063">
    <property type="entry name" value="SAM-dependent_MTases_sf"/>
</dbReference>
<sequence length="308" mass="34292">MAETNKPRNHLIKDATSPHTYSYTQYGIQNSITVNQTPEEETWPGGALWDIGVLLAHVLVMVNKPPPSSSTKNKKEKYVSRLCSPGIWPKSWKDRKILELGCGVGLTGLVGAQLGAKVTILTDLAVVIEKVTEQNVELNKKTFGKNQCIYALLLCWGDANDEIVCRKVLDMHMSRYSQGGSKRKIKKKGKNRCDGNVDDIVQPSDPDIILIGDVAYQHKPGAPSHFDILMSTLLNFATTRETLVIFGTRMRMPASADLLDMFREHFDELVEPIQADEIDDRFGSSSLGNNSMITIHLFKRKIPVPPST</sequence>
<dbReference type="EMBL" id="BLLK01000061">
    <property type="protein sequence ID" value="GFH58136.1"/>
    <property type="molecule type" value="Genomic_DNA"/>
</dbReference>